<dbReference type="PATRIC" id="fig|1423733.4.peg.882"/>
<keyword evidence="9" id="KW-0406">Ion transport</keyword>
<comment type="caution">
    <text evidence="14">The sequence shown here is derived from an EMBL/GenBank/DDBJ whole genome shotgun (WGS) entry which is preliminary data.</text>
</comment>
<evidence type="ECO:0008006" key="16">
    <source>
        <dbReference type="Google" id="ProtNLM"/>
    </source>
</evidence>
<keyword evidence="6" id="KW-0631">Potassium channel</keyword>
<feature type="transmembrane region" description="Helical" evidence="13">
    <location>
        <begin position="12"/>
        <end position="30"/>
    </location>
</feature>
<evidence type="ECO:0000256" key="7">
    <source>
        <dbReference type="ARBA" id="ARBA00022958"/>
    </source>
</evidence>
<dbReference type="Proteomes" id="UP000051845">
    <property type="component" value="Unassembled WGS sequence"/>
</dbReference>
<evidence type="ECO:0000256" key="11">
    <source>
        <dbReference type="ARBA" id="ARBA00023303"/>
    </source>
</evidence>
<feature type="transmembrane region" description="Helical" evidence="13">
    <location>
        <begin position="42"/>
        <end position="62"/>
    </location>
</feature>
<keyword evidence="10 13" id="KW-0472">Membrane</keyword>
<feature type="transmembrane region" description="Helical" evidence="13">
    <location>
        <begin position="159"/>
        <end position="188"/>
    </location>
</feature>
<comment type="catalytic activity">
    <reaction evidence="12">
        <text>K(+)(in) = K(+)(out)</text>
        <dbReference type="Rhea" id="RHEA:29463"/>
        <dbReference type="ChEBI" id="CHEBI:29103"/>
    </reaction>
</comment>
<evidence type="ECO:0000313" key="15">
    <source>
        <dbReference type="Proteomes" id="UP000051845"/>
    </source>
</evidence>
<dbReference type="GO" id="GO:0016020">
    <property type="term" value="C:membrane"/>
    <property type="evidence" value="ECO:0007669"/>
    <property type="project" value="UniProtKB-SubCell"/>
</dbReference>
<comment type="subcellular location">
    <subcellularLocation>
        <location evidence="1">Membrane</location>
        <topology evidence="1">Multi-pass membrane protein</topology>
    </subcellularLocation>
</comment>
<feature type="transmembrane region" description="Helical" evidence="13">
    <location>
        <begin position="109"/>
        <end position="130"/>
    </location>
</feature>
<evidence type="ECO:0000256" key="2">
    <source>
        <dbReference type="ARBA" id="ARBA00006920"/>
    </source>
</evidence>
<dbReference type="GO" id="GO:0015252">
    <property type="term" value="F:proton channel activity"/>
    <property type="evidence" value="ECO:0007669"/>
    <property type="project" value="InterPro"/>
</dbReference>
<name>A0A0R2B4E5_SECCO</name>
<evidence type="ECO:0000256" key="13">
    <source>
        <dbReference type="SAM" id="Phobius"/>
    </source>
</evidence>
<gene>
    <name evidence="14" type="ORF">FC82_GL000841</name>
</gene>
<dbReference type="InterPro" id="IPR010617">
    <property type="entry name" value="TMEM175-like"/>
</dbReference>
<evidence type="ECO:0000256" key="5">
    <source>
        <dbReference type="ARBA" id="ARBA00022692"/>
    </source>
</evidence>
<keyword evidence="8 13" id="KW-1133">Transmembrane helix</keyword>
<protein>
    <recommendedName>
        <fullName evidence="16">Integral membrane protein</fullName>
    </recommendedName>
</protein>
<keyword evidence="11" id="KW-0407">Ion channel</keyword>
<accession>A0A0R2B4E5</accession>
<organism evidence="14 15">
    <name type="scientific">Secundilactobacillus collinoides DSM 20515 = JCM 1123</name>
    <dbReference type="NCBI Taxonomy" id="1423733"/>
    <lineage>
        <taxon>Bacteria</taxon>
        <taxon>Bacillati</taxon>
        <taxon>Bacillota</taxon>
        <taxon>Bacilli</taxon>
        <taxon>Lactobacillales</taxon>
        <taxon>Lactobacillaceae</taxon>
        <taxon>Secundilactobacillus</taxon>
    </lineage>
</organism>
<dbReference type="Pfam" id="PF06736">
    <property type="entry name" value="TMEM175"/>
    <property type="match status" value="1"/>
</dbReference>
<evidence type="ECO:0000256" key="10">
    <source>
        <dbReference type="ARBA" id="ARBA00023136"/>
    </source>
</evidence>
<keyword evidence="4" id="KW-0633">Potassium transport</keyword>
<evidence type="ECO:0000256" key="6">
    <source>
        <dbReference type="ARBA" id="ARBA00022826"/>
    </source>
</evidence>
<evidence type="ECO:0000256" key="9">
    <source>
        <dbReference type="ARBA" id="ARBA00023065"/>
    </source>
</evidence>
<sequence length="202" mass="23518">MIRLNKGRLEAFTDAVLAIILTIMILEFKVPESFQLSAMVDQLPYLISYAIGYLFIGTAWYNHHYMFTQTKHITQRIYWANNFWMFTTSFLPVATAWVGRGLNEQGPEIFYFIVYLAWSFAYAWLSRVLIVANRESGHEQVAENISHMLIYRYLSNWKIFVVQTAVVVVILIYVPALQMVVVTLQILLVGMRFNPDSDKLDE</sequence>
<dbReference type="GO" id="GO:0005267">
    <property type="term" value="F:potassium channel activity"/>
    <property type="evidence" value="ECO:0007669"/>
    <property type="project" value="UniProtKB-KW"/>
</dbReference>
<evidence type="ECO:0000256" key="1">
    <source>
        <dbReference type="ARBA" id="ARBA00004141"/>
    </source>
</evidence>
<dbReference type="STRING" id="33960.TY91_12485"/>
<reference evidence="14 15" key="1">
    <citation type="journal article" date="2015" name="Genome Announc.">
        <title>Expanding the biotechnology potential of lactobacilli through comparative genomics of 213 strains and associated genera.</title>
        <authorList>
            <person name="Sun Z."/>
            <person name="Harris H.M."/>
            <person name="McCann A."/>
            <person name="Guo C."/>
            <person name="Argimon S."/>
            <person name="Zhang W."/>
            <person name="Yang X."/>
            <person name="Jeffery I.B."/>
            <person name="Cooney J.C."/>
            <person name="Kagawa T.F."/>
            <person name="Liu W."/>
            <person name="Song Y."/>
            <person name="Salvetti E."/>
            <person name="Wrobel A."/>
            <person name="Rasinkangas P."/>
            <person name="Parkhill J."/>
            <person name="Rea M.C."/>
            <person name="O'Sullivan O."/>
            <person name="Ritari J."/>
            <person name="Douillard F.P."/>
            <person name="Paul Ross R."/>
            <person name="Yang R."/>
            <person name="Briner A.E."/>
            <person name="Felis G.E."/>
            <person name="de Vos W.M."/>
            <person name="Barrangou R."/>
            <person name="Klaenhammer T.R."/>
            <person name="Caufield P.W."/>
            <person name="Cui Y."/>
            <person name="Zhang H."/>
            <person name="O'Toole P.W."/>
        </authorList>
    </citation>
    <scope>NUCLEOTIDE SEQUENCE [LARGE SCALE GENOMIC DNA]</scope>
    <source>
        <strain evidence="14 15">DSM 20515</strain>
    </source>
</reference>
<feature type="transmembrane region" description="Helical" evidence="13">
    <location>
        <begin position="83"/>
        <end position="103"/>
    </location>
</feature>
<keyword evidence="5 13" id="KW-0812">Transmembrane</keyword>
<evidence type="ECO:0000256" key="8">
    <source>
        <dbReference type="ARBA" id="ARBA00022989"/>
    </source>
</evidence>
<keyword evidence="3" id="KW-0813">Transport</keyword>
<evidence type="ECO:0000256" key="3">
    <source>
        <dbReference type="ARBA" id="ARBA00022448"/>
    </source>
</evidence>
<evidence type="ECO:0000313" key="14">
    <source>
        <dbReference type="EMBL" id="KRM74064.1"/>
    </source>
</evidence>
<evidence type="ECO:0000256" key="12">
    <source>
        <dbReference type="ARBA" id="ARBA00034430"/>
    </source>
</evidence>
<proteinExistence type="inferred from homology"/>
<comment type="similarity">
    <text evidence="2">Belongs to the TMEM175 family.</text>
</comment>
<evidence type="ECO:0000256" key="4">
    <source>
        <dbReference type="ARBA" id="ARBA00022538"/>
    </source>
</evidence>
<dbReference type="EMBL" id="AYYR01000106">
    <property type="protein sequence ID" value="KRM74064.1"/>
    <property type="molecule type" value="Genomic_DNA"/>
</dbReference>
<dbReference type="AlphaFoldDB" id="A0A0R2B4E5"/>
<keyword evidence="7" id="KW-0630">Potassium</keyword>